<feature type="binding site" evidence="7">
    <location>
        <begin position="241"/>
        <end position="245"/>
    </location>
    <ligand>
        <name>GTP</name>
        <dbReference type="ChEBI" id="CHEBI:37565"/>
    </ligand>
</feature>
<dbReference type="Pfam" id="PF01926">
    <property type="entry name" value="MMR_HSR1"/>
    <property type="match status" value="1"/>
</dbReference>
<comment type="similarity">
    <text evidence="6">Belongs to the TRAFAC class OBG-HflX-like GTPase superfamily. HflX GTPase family.</text>
</comment>
<dbReference type="Gene3D" id="3.40.50.300">
    <property type="entry name" value="P-loop containing nucleotide triphosphate hydrolases"/>
    <property type="match status" value="1"/>
</dbReference>
<dbReference type="Pfam" id="PF16360">
    <property type="entry name" value="GTP-bdg_M"/>
    <property type="match status" value="1"/>
</dbReference>
<feature type="binding site" evidence="7">
    <location>
        <begin position="329"/>
        <end position="332"/>
    </location>
    <ligand>
        <name>GTP</name>
        <dbReference type="ChEBI" id="CHEBI:37565"/>
    </ligand>
</feature>
<dbReference type="NCBIfam" id="TIGR03156">
    <property type="entry name" value="GTP_HflX"/>
    <property type="match status" value="1"/>
</dbReference>
<dbReference type="PROSITE" id="PS51705">
    <property type="entry name" value="G_HFLX"/>
    <property type="match status" value="1"/>
</dbReference>
<evidence type="ECO:0000256" key="6">
    <source>
        <dbReference type="HAMAP-Rule" id="MF_00900"/>
    </source>
</evidence>
<dbReference type="AlphaFoldDB" id="A0A202FA98"/>
<comment type="function">
    <text evidence="6">GTPase that associates with the 50S ribosomal subunit and may have a role during protein synthesis or ribosome biogenesis.</text>
</comment>
<dbReference type="RefSeq" id="WP_056950864.1">
    <property type="nucleotide sequence ID" value="NZ_LNUA01000008.1"/>
</dbReference>
<dbReference type="InterPro" id="IPR042108">
    <property type="entry name" value="GTPase_HflX_N_sf"/>
</dbReference>
<dbReference type="FunFam" id="3.40.50.11060:FF:000001">
    <property type="entry name" value="GTPase HflX"/>
    <property type="match status" value="1"/>
</dbReference>
<feature type="region of interest" description="Disordered" evidence="9">
    <location>
        <begin position="139"/>
        <end position="160"/>
    </location>
</feature>
<dbReference type="InterPro" id="IPR006073">
    <property type="entry name" value="GTP-bd"/>
</dbReference>
<gene>
    <name evidence="6" type="primary">hflX</name>
    <name evidence="11" type="ORF">LKACC16343_01872</name>
</gene>
<keyword evidence="1 6" id="KW-0963">Cytoplasm</keyword>
<evidence type="ECO:0000256" key="3">
    <source>
        <dbReference type="ARBA" id="ARBA00022741"/>
    </source>
</evidence>
<proteinExistence type="inferred from homology"/>
<feature type="binding site" evidence="7">
    <location>
        <begin position="263"/>
        <end position="266"/>
    </location>
    <ligand>
        <name>GTP</name>
        <dbReference type="ChEBI" id="CHEBI:37565"/>
    </ligand>
</feature>
<comment type="cofactor">
    <cofactor evidence="8">
        <name>Mg(2+)</name>
        <dbReference type="ChEBI" id="CHEBI:18420"/>
    </cofactor>
</comment>
<evidence type="ECO:0000256" key="7">
    <source>
        <dbReference type="PIRSR" id="PIRSR006809-1"/>
    </source>
</evidence>
<evidence type="ECO:0000256" key="9">
    <source>
        <dbReference type="SAM" id="MobiDB-lite"/>
    </source>
</evidence>
<dbReference type="InterPro" id="IPR025121">
    <property type="entry name" value="GTPase_HflX_N"/>
</dbReference>
<feature type="binding site" evidence="8">
    <location>
        <position position="243"/>
    </location>
    <ligand>
        <name>Mg(2+)</name>
        <dbReference type="ChEBI" id="CHEBI:18420"/>
    </ligand>
</feature>
<evidence type="ECO:0000256" key="5">
    <source>
        <dbReference type="ARBA" id="ARBA00023134"/>
    </source>
</evidence>
<dbReference type="Pfam" id="PF13167">
    <property type="entry name" value="GTP-bdg_N"/>
    <property type="match status" value="1"/>
</dbReference>
<feature type="domain" description="Hflx-type G" evidence="10">
    <location>
        <begin position="202"/>
        <end position="372"/>
    </location>
</feature>
<dbReference type="InterPro" id="IPR032305">
    <property type="entry name" value="GTP-bd_M"/>
</dbReference>
<name>A0A202FA98_9LACO</name>
<dbReference type="Gene3D" id="6.10.250.2860">
    <property type="match status" value="1"/>
</dbReference>
<reference evidence="11 12" key="1">
    <citation type="submission" date="2017-03" db="EMBL/GenBank/DDBJ databases">
        <title>Genome sequence of Lactobacillus bobalius KACC 16343.</title>
        <authorList>
            <person name="Chun J."/>
        </authorList>
    </citation>
    <scope>NUCLEOTIDE SEQUENCE [LARGE SCALE GENOMIC DNA]</scope>
    <source>
        <strain evidence="11 12">KACC 16343</strain>
    </source>
</reference>
<dbReference type="PANTHER" id="PTHR10229">
    <property type="entry name" value="GTP-BINDING PROTEIN HFLX"/>
    <property type="match status" value="1"/>
</dbReference>
<dbReference type="EMBL" id="MYFM01000005">
    <property type="protein sequence ID" value="OVE97382.1"/>
    <property type="molecule type" value="Genomic_DNA"/>
</dbReference>
<dbReference type="HAMAP" id="MF_00900">
    <property type="entry name" value="GTPase_HflX"/>
    <property type="match status" value="1"/>
</dbReference>
<keyword evidence="5 6" id="KW-0342">GTP-binding</keyword>
<evidence type="ECO:0000256" key="4">
    <source>
        <dbReference type="ARBA" id="ARBA00022842"/>
    </source>
</evidence>
<comment type="caution">
    <text evidence="11">The sequence shown here is derived from an EMBL/GenBank/DDBJ whole genome shotgun (WGS) entry which is preliminary data.</text>
</comment>
<dbReference type="GO" id="GO:0003924">
    <property type="term" value="F:GTPase activity"/>
    <property type="evidence" value="ECO:0007669"/>
    <property type="project" value="UniProtKB-UniRule"/>
</dbReference>
<dbReference type="PANTHER" id="PTHR10229:SF4">
    <property type="entry name" value="GTPASE HFLX"/>
    <property type="match status" value="1"/>
</dbReference>
<dbReference type="Gene3D" id="3.40.50.11060">
    <property type="entry name" value="GTPase HflX, N-terminal domain"/>
    <property type="match status" value="1"/>
</dbReference>
<feature type="binding site" evidence="7">
    <location>
        <begin position="350"/>
        <end position="352"/>
    </location>
    <ligand>
        <name>GTP</name>
        <dbReference type="ChEBI" id="CHEBI:37565"/>
    </ligand>
</feature>
<keyword evidence="4 8" id="KW-0460">Magnesium</keyword>
<sequence length="431" mass="48560">MTESKLTYEKTRVIVAGVSHLQPDFEYTMQELASLVEANNMEVADTITQKSDSVSGATYFGSGKVTEIKEIANADDVQIIVLNDELTPSQIRNLEKETKLSFMDRTELILQVFSNRAQTKQAKLQVEIAKLQYQLPRIHPSGNPLDQQSASGGLANRGAGESKLELDRRVIRKRITALRNELKTVDKTVNVQSRRRTNTSLPLVSLVGYTNAGKSTTMNGLLNFNKEDSDDRKVFEKNMLFATLDTSVRRIDLADNTSFLLSDTVGFVSKLPHNLVESFKTTLKEAQDADILIQVIDISDAHWKNMLEVTEKTLKEVGVVDKPMIYAFNKADLKPDQQFPSIEGDNIYYSALDSKSIETLIQLIKQKIFANYKEATLLIPYDKQKVTEEILRNSQVTKKEFTNAGSLITANLSPEELERFNNYIEMESSNK</sequence>
<dbReference type="GO" id="GO:0043022">
    <property type="term" value="F:ribosome binding"/>
    <property type="evidence" value="ECO:0007669"/>
    <property type="project" value="TreeGrafter"/>
</dbReference>
<dbReference type="SUPFAM" id="SSF52540">
    <property type="entry name" value="P-loop containing nucleoside triphosphate hydrolases"/>
    <property type="match status" value="1"/>
</dbReference>
<feature type="binding site" evidence="8">
    <location>
        <position position="215"/>
    </location>
    <ligand>
        <name>Mg(2+)</name>
        <dbReference type="ChEBI" id="CHEBI:18420"/>
    </ligand>
</feature>
<dbReference type="InterPro" id="IPR016496">
    <property type="entry name" value="GTPase_HflX"/>
</dbReference>
<dbReference type="GO" id="GO:0005525">
    <property type="term" value="F:GTP binding"/>
    <property type="evidence" value="ECO:0007669"/>
    <property type="project" value="UniProtKB-UniRule"/>
</dbReference>
<evidence type="ECO:0000256" key="2">
    <source>
        <dbReference type="ARBA" id="ARBA00022723"/>
    </source>
</evidence>
<dbReference type="InterPro" id="IPR030394">
    <property type="entry name" value="G_HFLX_dom"/>
</dbReference>
<protein>
    <recommendedName>
        <fullName evidence="6">GTPase HflX</fullName>
    </recommendedName>
    <alternativeName>
        <fullName evidence="6">GTP-binding protein HflX</fullName>
    </alternativeName>
</protein>
<dbReference type="GO" id="GO:0046872">
    <property type="term" value="F:metal ion binding"/>
    <property type="evidence" value="ECO:0007669"/>
    <property type="project" value="UniProtKB-KW"/>
</dbReference>
<accession>A0A202FA98</accession>
<organism evidence="11 12">
    <name type="scientific">Companilactobacillus bobalius</name>
    <dbReference type="NCBI Taxonomy" id="2801451"/>
    <lineage>
        <taxon>Bacteria</taxon>
        <taxon>Bacillati</taxon>
        <taxon>Bacillota</taxon>
        <taxon>Bacilli</taxon>
        <taxon>Lactobacillales</taxon>
        <taxon>Lactobacillaceae</taxon>
        <taxon>Companilactobacillus</taxon>
    </lineage>
</organism>
<evidence type="ECO:0000256" key="8">
    <source>
        <dbReference type="PIRSR" id="PIRSR006809-2"/>
    </source>
</evidence>
<evidence type="ECO:0000313" key="11">
    <source>
        <dbReference type="EMBL" id="OVE97382.1"/>
    </source>
</evidence>
<dbReference type="GO" id="GO:0005737">
    <property type="term" value="C:cytoplasm"/>
    <property type="evidence" value="ECO:0007669"/>
    <property type="project" value="UniProtKB-SubCell"/>
</dbReference>
<dbReference type="Proteomes" id="UP000196232">
    <property type="component" value="Unassembled WGS sequence"/>
</dbReference>
<dbReference type="InterPro" id="IPR027417">
    <property type="entry name" value="P-loop_NTPase"/>
</dbReference>
<comment type="subcellular location">
    <subcellularLocation>
        <location evidence="6">Cytoplasm</location>
    </subcellularLocation>
    <text evidence="6">May associate with membranes.</text>
</comment>
<keyword evidence="3 6" id="KW-0547">Nucleotide-binding</keyword>
<evidence type="ECO:0000313" key="12">
    <source>
        <dbReference type="Proteomes" id="UP000196232"/>
    </source>
</evidence>
<evidence type="ECO:0000256" key="1">
    <source>
        <dbReference type="ARBA" id="ARBA00022490"/>
    </source>
</evidence>
<comment type="subunit">
    <text evidence="6">Monomer. Associates with the 50S ribosomal subunit.</text>
</comment>
<dbReference type="PIRSF" id="PIRSF006809">
    <property type="entry name" value="GTP-binding_hflX_prd"/>
    <property type="match status" value="1"/>
</dbReference>
<dbReference type="CDD" id="cd01878">
    <property type="entry name" value="HflX"/>
    <property type="match status" value="1"/>
</dbReference>
<keyword evidence="2 8" id="KW-0479">Metal-binding</keyword>
<evidence type="ECO:0000259" key="10">
    <source>
        <dbReference type="PROSITE" id="PS51705"/>
    </source>
</evidence>
<feature type="binding site" evidence="7">
    <location>
        <begin position="208"/>
        <end position="215"/>
    </location>
    <ligand>
        <name>GTP</name>
        <dbReference type="ChEBI" id="CHEBI:37565"/>
    </ligand>
</feature>